<feature type="region of interest" description="Disordered" evidence="1">
    <location>
        <begin position="1"/>
        <end position="30"/>
    </location>
</feature>
<evidence type="ECO:0000313" key="4">
    <source>
        <dbReference type="Proteomes" id="UP000236161"/>
    </source>
</evidence>
<dbReference type="OrthoDB" id="786614at2759"/>
<evidence type="ECO:0000313" key="3">
    <source>
        <dbReference type="EMBL" id="PKA59369.1"/>
    </source>
</evidence>
<dbReference type="AlphaFoldDB" id="A0A2I0AV07"/>
<dbReference type="Proteomes" id="UP000236161">
    <property type="component" value="Unassembled WGS sequence"/>
</dbReference>
<evidence type="ECO:0000259" key="2">
    <source>
        <dbReference type="Pfam" id="PF03732"/>
    </source>
</evidence>
<feature type="domain" description="Retrotransposon gag" evidence="2">
    <location>
        <begin position="80"/>
        <end position="173"/>
    </location>
</feature>
<organism evidence="3 4">
    <name type="scientific">Apostasia shenzhenica</name>
    <dbReference type="NCBI Taxonomy" id="1088818"/>
    <lineage>
        <taxon>Eukaryota</taxon>
        <taxon>Viridiplantae</taxon>
        <taxon>Streptophyta</taxon>
        <taxon>Embryophyta</taxon>
        <taxon>Tracheophyta</taxon>
        <taxon>Spermatophyta</taxon>
        <taxon>Magnoliopsida</taxon>
        <taxon>Liliopsida</taxon>
        <taxon>Asparagales</taxon>
        <taxon>Orchidaceae</taxon>
        <taxon>Apostasioideae</taxon>
        <taxon>Apostasia</taxon>
    </lineage>
</organism>
<name>A0A2I0AV07_9ASPA</name>
<gene>
    <name evidence="3" type="ORF">AXF42_Ash001463</name>
</gene>
<keyword evidence="4" id="KW-1185">Reference proteome</keyword>
<protein>
    <recommendedName>
        <fullName evidence="2">Retrotransposon gag domain-containing protein</fullName>
    </recommendedName>
</protein>
<evidence type="ECO:0000256" key="1">
    <source>
        <dbReference type="SAM" id="MobiDB-lite"/>
    </source>
</evidence>
<proteinExistence type="predicted"/>
<dbReference type="EMBL" id="KZ451950">
    <property type="protein sequence ID" value="PKA59369.1"/>
    <property type="molecule type" value="Genomic_DNA"/>
</dbReference>
<reference evidence="3 4" key="1">
    <citation type="journal article" date="2017" name="Nature">
        <title>The Apostasia genome and the evolution of orchids.</title>
        <authorList>
            <person name="Zhang G.Q."/>
            <person name="Liu K.W."/>
            <person name="Li Z."/>
            <person name="Lohaus R."/>
            <person name="Hsiao Y.Y."/>
            <person name="Niu S.C."/>
            <person name="Wang J.Y."/>
            <person name="Lin Y.C."/>
            <person name="Xu Q."/>
            <person name="Chen L.J."/>
            <person name="Yoshida K."/>
            <person name="Fujiwara S."/>
            <person name="Wang Z.W."/>
            <person name="Zhang Y.Q."/>
            <person name="Mitsuda N."/>
            <person name="Wang M."/>
            <person name="Liu G.H."/>
            <person name="Pecoraro L."/>
            <person name="Huang H.X."/>
            <person name="Xiao X.J."/>
            <person name="Lin M."/>
            <person name="Wu X.Y."/>
            <person name="Wu W.L."/>
            <person name="Chen Y.Y."/>
            <person name="Chang S.B."/>
            <person name="Sakamoto S."/>
            <person name="Ohme-Takagi M."/>
            <person name="Yagi M."/>
            <person name="Zeng S.J."/>
            <person name="Shen C.Y."/>
            <person name="Yeh C.M."/>
            <person name="Luo Y.B."/>
            <person name="Tsai W.C."/>
            <person name="Van de Peer Y."/>
            <person name="Liu Z.J."/>
        </authorList>
    </citation>
    <scope>NUCLEOTIDE SEQUENCE [LARGE SCALE GENOMIC DNA]</scope>
    <source>
        <strain evidence="4">cv. Shenzhen</strain>
        <tissue evidence="3">Stem</tissue>
    </source>
</reference>
<sequence>MVSTLLEKQVEQGNYQKDKGKQSESSGNNKECTLEKFKKLDPPYFKGTGDPDEAEDWINKLEKIFAAMKCGDEDRIRFPTFMFEGQVEYWWKSIQPRLLERASLSWAKFVEVFFEKYFSDVVRDRKVLEFIKLEQGDLSVDQYEARFIELSRFAPELVVNDLNKAKKFKRGLK</sequence>
<dbReference type="Pfam" id="PF03732">
    <property type="entry name" value="Retrotrans_gag"/>
    <property type="match status" value="1"/>
</dbReference>
<accession>A0A2I0AV07</accession>
<dbReference type="InterPro" id="IPR005162">
    <property type="entry name" value="Retrotrans_gag_dom"/>
</dbReference>